<keyword evidence="2 11" id="KW-0723">Serine/threonine-protein kinase</keyword>
<evidence type="ECO:0000256" key="9">
    <source>
        <dbReference type="SAM" id="Phobius"/>
    </source>
</evidence>
<keyword evidence="5 11" id="KW-0418">Kinase</keyword>
<keyword evidence="9" id="KW-0812">Transmembrane</keyword>
<evidence type="ECO:0000259" key="10">
    <source>
        <dbReference type="PROSITE" id="PS50011"/>
    </source>
</evidence>
<dbReference type="PROSITE" id="PS50011">
    <property type="entry name" value="PROTEIN_KINASE_DOM"/>
    <property type="match status" value="1"/>
</dbReference>
<dbReference type="Gene3D" id="3.30.200.20">
    <property type="entry name" value="Phosphorylase Kinase, domain 1"/>
    <property type="match status" value="1"/>
</dbReference>
<dbReference type="SUPFAM" id="SSF56112">
    <property type="entry name" value="Protein kinase-like (PK-like)"/>
    <property type="match status" value="1"/>
</dbReference>
<dbReference type="SMART" id="SM00220">
    <property type="entry name" value="S_TKc"/>
    <property type="match status" value="1"/>
</dbReference>
<dbReference type="CDD" id="cd14014">
    <property type="entry name" value="STKc_PknB_like"/>
    <property type="match status" value="1"/>
</dbReference>
<dbReference type="InterPro" id="IPR017441">
    <property type="entry name" value="Protein_kinase_ATP_BS"/>
</dbReference>
<dbReference type="GO" id="GO:0004674">
    <property type="term" value="F:protein serine/threonine kinase activity"/>
    <property type="evidence" value="ECO:0007669"/>
    <property type="project" value="UniProtKB-KW"/>
</dbReference>
<keyword evidence="9" id="KW-1133">Transmembrane helix</keyword>
<evidence type="ECO:0000256" key="7">
    <source>
        <dbReference type="PROSITE-ProRule" id="PRU10141"/>
    </source>
</evidence>
<dbReference type="Proteomes" id="UP000238413">
    <property type="component" value="Chromosome"/>
</dbReference>
<dbReference type="PANTHER" id="PTHR43289:SF6">
    <property type="entry name" value="SERINE_THREONINE-PROTEIN KINASE NEKL-3"/>
    <property type="match status" value="1"/>
</dbReference>
<name>A0ABM6SRW9_9ACTN</name>
<feature type="binding site" evidence="7">
    <location>
        <position position="95"/>
    </location>
    <ligand>
        <name>ATP</name>
        <dbReference type="ChEBI" id="CHEBI:30616"/>
    </ligand>
</feature>
<evidence type="ECO:0000313" key="11">
    <source>
        <dbReference type="EMBL" id="AVH57413.1"/>
    </source>
</evidence>
<accession>A0ABM6SRW9</accession>
<evidence type="ECO:0000256" key="6">
    <source>
        <dbReference type="ARBA" id="ARBA00022840"/>
    </source>
</evidence>
<evidence type="ECO:0000256" key="3">
    <source>
        <dbReference type="ARBA" id="ARBA00022679"/>
    </source>
</evidence>
<keyword evidence="3" id="KW-0808">Transferase</keyword>
<dbReference type="Gene3D" id="1.10.510.10">
    <property type="entry name" value="Transferase(Phosphotransferase) domain 1"/>
    <property type="match status" value="1"/>
</dbReference>
<evidence type="ECO:0000256" key="4">
    <source>
        <dbReference type="ARBA" id="ARBA00022741"/>
    </source>
</evidence>
<dbReference type="Pfam" id="PF00069">
    <property type="entry name" value="Pkinase"/>
    <property type="match status" value="1"/>
</dbReference>
<sequence>MGRVSPALASCGWSGTPARFLLARPVGWGGCGTPHHHPYPRGDLACGGRDVSRHEDEPQVLIAGRYRLHDPIGRGAMGEVWRAFDETLGRPVAVKLLLPQDTDPTAASRFRLEAQTAGRLNHPHVVGVFDFGEFEDRLFLVMELVEGDSLDRRLTAAGPLPAEHVARIAAQAAAGLASAHQQGIVHRDIKPANLLLDADGTLKIGDFGIARFVDDPAAALTTTGQIVGTSLYLAPERALGQPAGPACDVYALGCVLYQLLTGRPPFRADTAVAILHQHLDASPVPPRQLGVELPAAFENYLLGLLAKRPEDRPTAQQAADWFAGGSWQGRPEPLPAAATATGTGSAPPPTYSSPSGQVPHTPETSPGTTYILPSSAGHTHRSRTPRRRGGPGIRGLVAHRPRVAGVAAGAVVFLAAMLAGILWFSPGRSAAESPHTDTPGTTSPVTTPEPAATPDRSPVASLPASTADRRDENEEKERGEHRRDEDKSDNEDEDD</sequence>
<evidence type="ECO:0000256" key="2">
    <source>
        <dbReference type="ARBA" id="ARBA00022527"/>
    </source>
</evidence>
<dbReference type="InterPro" id="IPR000719">
    <property type="entry name" value="Prot_kinase_dom"/>
</dbReference>
<proteinExistence type="predicted"/>
<feature type="compositionally biased region" description="Basic residues" evidence="8">
    <location>
        <begin position="378"/>
        <end position="389"/>
    </location>
</feature>
<feature type="compositionally biased region" description="Low complexity" evidence="8">
    <location>
        <begin position="335"/>
        <end position="345"/>
    </location>
</feature>
<feature type="region of interest" description="Disordered" evidence="8">
    <location>
        <begin position="429"/>
        <end position="495"/>
    </location>
</feature>
<reference evidence="11 12" key="1">
    <citation type="submission" date="2018-02" db="EMBL/GenBank/DDBJ databases">
        <title>Complete genome sequence of Streptomyces dengpaensis, the producer of angucyclines.</title>
        <authorList>
            <person name="Yumei L."/>
        </authorList>
    </citation>
    <scope>NUCLEOTIDE SEQUENCE [LARGE SCALE GENOMIC DNA]</scope>
    <source>
        <strain evidence="11 12">XZHG99</strain>
    </source>
</reference>
<dbReference type="PROSITE" id="PS00107">
    <property type="entry name" value="PROTEIN_KINASE_ATP"/>
    <property type="match status" value="1"/>
</dbReference>
<feature type="compositionally biased region" description="Basic and acidic residues" evidence="8">
    <location>
        <begin position="467"/>
        <end position="486"/>
    </location>
</feature>
<keyword evidence="6 7" id="KW-0067">ATP-binding</keyword>
<feature type="transmembrane region" description="Helical" evidence="9">
    <location>
        <begin position="403"/>
        <end position="424"/>
    </location>
</feature>
<gene>
    <name evidence="11" type="ORF">C4B68_18370</name>
</gene>
<keyword evidence="12" id="KW-1185">Reference proteome</keyword>
<organism evidence="11 12">
    <name type="scientific">Streptomyces dengpaensis</name>
    <dbReference type="NCBI Taxonomy" id="2049881"/>
    <lineage>
        <taxon>Bacteria</taxon>
        <taxon>Bacillati</taxon>
        <taxon>Actinomycetota</taxon>
        <taxon>Actinomycetes</taxon>
        <taxon>Kitasatosporales</taxon>
        <taxon>Streptomycetaceae</taxon>
        <taxon>Streptomyces</taxon>
    </lineage>
</organism>
<feature type="compositionally biased region" description="Low complexity" evidence="8">
    <location>
        <begin position="436"/>
        <end position="450"/>
    </location>
</feature>
<dbReference type="InterPro" id="IPR011009">
    <property type="entry name" value="Kinase-like_dom_sf"/>
</dbReference>
<feature type="domain" description="Protein kinase" evidence="10">
    <location>
        <begin position="66"/>
        <end position="322"/>
    </location>
</feature>
<protein>
    <recommendedName>
        <fullName evidence="1">non-specific serine/threonine protein kinase</fullName>
        <ecNumber evidence="1">2.7.11.1</ecNumber>
    </recommendedName>
</protein>
<dbReference type="PANTHER" id="PTHR43289">
    <property type="entry name" value="MITOGEN-ACTIVATED PROTEIN KINASE KINASE KINASE 20-RELATED"/>
    <property type="match status" value="1"/>
</dbReference>
<evidence type="ECO:0000256" key="8">
    <source>
        <dbReference type="SAM" id="MobiDB-lite"/>
    </source>
</evidence>
<dbReference type="InterPro" id="IPR008271">
    <property type="entry name" value="Ser/Thr_kinase_AS"/>
</dbReference>
<feature type="compositionally biased region" description="Polar residues" evidence="8">
    <location>
        <begin position="362"/>
        <end position="372"/>
    </location>
</feature>
<evidence type="ECO:0000313" key="12">
    <source>
        <dbReference type="Proteomes" id="UP000238413"/>
    </source>
</evidence>
<feature type="region of interest" description="Disordered" evidence="8">
    <location>
        <begin position="324"/>
        <end position="395"/>
    </location>
</feature>
<dbReference type="EMBL" id="CP026652">
    <property type="protein sequence ID" value="AVH57413.1"/>
    <property type="molecule type" value="Genomic_DNA"/>
</dbReference>
<evidence type="ECO:0000256" key="5">
    <source>
        <dbReference type="ARBA" id="ARBA00022777"/>
    </source>
</evidence>
<keyword evidence="9" id="KW-0472">Membrane</keyword>
<evidence type="ECO:0000256" key="1">
    <source>
        <dbReference type="ARBA" id="ARBA00012513"/>
    </source>
</evidence>
<dbReference type="EC" id="2.7.11.1" evidence="1"/>
<keyword evidence="4 7" id="KW-0547">Nucleotide-binding</keyword>
<dbReference type="PROSITE" id="PS00108">
    <property type="entry name" value="PROTEIN_KINASE_ST"/>
    <property type="match status" value="1"/>
</dbReference>